<dbReference type="Proteomes" id="UP000234331">
    <property type="component" value="Unassembled WGS sequence"/>
</dbReference>
<evidence type="ECO:0000256" key="2">
    <source>
        <dbReference type="SAM" id="Phobius"/>
    </source>
</evidence>
<dbReference type="InterPro" id="IPR050811">
    <property type="entry name" value="Phosphate_ABC_transporter"/>
</dbReference>
<keyword evidence="1" id="KW-0732">Signal</keyword>
<feature type="transmembrane region" description="Helical" evidence="2">
    <location>
        <begin position="200"/>
        <end position="218"/>
    </location>
</feature>
<protein>
    <submittedName>
        <fullName evidence="4">Phosphate ABC transporter substrate-binding protein</fullName>
    </submittedName>
</protein>
<proteinExistence type="predicted"/>
<feature type="transmembrane region" description="Helical" evidence="2">
    <location>
        <begin position="6"/>
        <end position="28"/>
    </location>
</feature>
<dbReference type="SUPFAM" id="SSF53850">
    <property type="entry name" value="Periplasmic binding protein-like II"/>
    <property type="match status" value="1"/>
</dbReference>
<evidence type="ECO:0000259" key="3">
    <source>
        <dbReference type="Pfam" id="PF12849"/>
    </source>
</evidence>
<feature type="domain" description="PBP" evidence="3">
    <location>
        <begin position="228"/>
        <end position="473"/>
    </location>
</feature>
<keyword evidence="2" id="KW-0472">Membrane</keyword>
<keyword evidence="5" id="KW-1185">Reference proteome</keyword>
<evidence type="ECO:0000256" key="1">
    <source>
        <dbReference type="ARBA" id="ARBA00022729"/>
    </source>
</evidence>
<dbReference type="PANTHER" id="PTHR30570:SF1">
    <property type="entry name" value="PHOSPHATE-BINDING PROTEIN PSTS"/>
    <property type="match status" value="1"/>
</dbReference>
<accession>A0A2I2KUG7</accession>
<dbReference type="EMBL" id="FZMO01000244">
    <property type="protein sequence ID" value="SNQ49298.1"/>
    <property type="molecule type" value="Genomic_DNA"/>
</dbReference>
<dbReference type="AlphaFoldDB" id="A0A2I2KUG7"/>
<evidence type="ECO:0000313" key="4">
    <source>
        <dbReference type="EMBL" id="SNQ49298.1"/>
    </source>
</evidence>
<dbReference type="Pfam" id="PF12849">
    <property type="entry name" value="PBP_like_2"/>
    <property type="match status" value="1"/>
</dbReference>
<gene>
    <name evidence="4" type="ORF">FRACA_3180005</name>
</gene>
<evidence type="ECO:0000313" key="5">
    <source>
        <dbReference type="Proteomes" id="UP000234331"/>
    </source>
</evidence>
<dbReference type="PANTHER" id="PTHR30570">
    <property type="entry name" value="PERIPLASMIC PHOSPHATE BINDING COMPONENT OF PHOSPHATE ABC TRANSPORTER"/>
    <property type="match status" value="1"/>
</dbReference>
<dbReference type="InterPro" id="IPR024370">
    <property type="entry name" value="PBP_domain"/>
</dbReference>
<reference evidence="4 5" key="1">
    <citation type="submission" date="2017-06" db="EMBL/GenBank/DDBJ databases">
        <authorList>
            <person name="Kim H.J."/>
            <person name="Triplett B.A."/>
        </authorList>
    </citation>
    <scope>NUCLEOTIDE SEQUENCE [LARGE SCALE GENOMIC DNA]</scope>
    <source>
        <strain evidence="4">FRACA_ARgP5</strain>
    </source>
</reference>
<dbReference type="OrthoDB" id="9790048at2"/>
<sequence>MDWWSAGNIIAVLTALLGLGASLAAVWYERRPRSRQIGYRVQMAIRVGGGTRGGRTQAIFGLFSHLPGISDATLVLLRIENYGAQSITEADYTNGGAYGLTADVADLTVRGVVVIPDPGQEHLLGHFGAPDAIRYTDNVIYLPRVPLNPGQYYKLLVLLDGGGVGSDMKVRGGIRDGSIVETESVSVDDKPRKFSRPARLITVMLTVCVVVLACIILVPNEQRPPLGCAKGELTVAGSTAFAPVVQAVARRYEKECTGARITVDARGSEAGLRDVASSPSPDGKNIIAISDGRVNEGASPRLWGQAVARSLFALVVNEKVPVTNLTSDQLRSIFTGQITNWSQIDPRYSAPVQVMSRTTDSGTRISFDRLFITPNLEPAAVSAGCARDTSADREYCALSSTDEMVQKVATFPGGIGYMDLRAAKRSSHLRPIAIDGHQPMINDAGYRFVAIEYAYTYGKPVPGSLVDSFLTYLNTGPGRSNVSTDDDQPCYTPDNIQRCRG</sequence>
<dbReference type="RefSeq" id="WP_101832816.1">
    <property type="nucleotide sequence ID" value="NZ_FZMO01000244.1"/>
</dbReference>
<organism evidence="4 5">
    <name type="scientific">Frankia canadensis</name>
    <dbReference type="NCBI Taxonomy" id="1836972"/>
    <lineage>
        <taxon>Bacteria</taxon>
        <taxon>Bacillati</taxon>
        <taxon>Actinomycetota</taxon>
        <taxon>Actinomycetes</taxon>
        <taxon>Frankiales</taxon>
        <taxon>Frankiaceae</taxon>
        <taxon>Frankia</taxon>
    </lineage>
</organism>
<name>A0A2I2KUG7_9ACTN</name>
<dbReference type="Gene3D" id="3.40.190.10">
    <property type="entry name" value="Periplasmic binding protein-like II"/>
    <property type="match status" value="2"/>
</dbReference>
<keyword evidence="2" id="KW-0812">Transmembrane</keyword>
<keyword evidence="2" id="KW-1133">Transmembrane helix</keyword>